<evidence type="ECO:0000256" key="9">
    <source>
        <dbReference type="ARBA" id="ARBA00022807"/>
    </source>
</evidence>
<keyword evidence="20" id="KW-1185">Reference proteome</keyword>
<evidence type="ECO:0000259" key="17">
    <source>
        <dbReference type="PROSITE" id="PS50235"/>
    </source>
</evidence>
<dbReference type="InterPro" id="IPR013083">
    <property type="entry name" value="Znf_RING/FYVE/PHD"/>
</dbReference>
<dbReference type="PROSITE" id="PS50030">
    <property type="entry name" value="UBA"/>
    <property type="match status" value="2"/>
</dbReference>
<accession>A0ABD2WJM9</accession>
<evidence type="ECO:0000256" key="15">
    <source>
        <dbReference type="RuleBase" id="RU366025"/>
    </source>
</evidence>
<dbReference type="PROSITE" id="PS50271">
    <property type="entry name" value="ZF_UBP"/>
    <property type="match status" value="1"/>
</dbReference>
<evidence type="ECO:0000256" key="3">
    <source>
        <dbReference type="ARBA" id="ARBA00022670"/>
    </source>
</evidence>
<dbReference type="SUPFAM" id="SSF46934">
    <property type="entry name" value="UBA-like"/>
    <property type="match status" value="1"/>
</dbReference>
<keyword evidence="9 11" id="KW-0788">Thiol protease</keyword>
<comment type="caution">
    <text evidence="19">The sequence shown here is derived from an EMBL/GenBank/DDBJ whole genome shotgun (WGS) entry which is preliminary data.</text>
</comment>
<feature type="domain" description="UBP-type" evidence="18">
    <location>
        <begin position="166"/>
        <end position="277"/>
    </location>
</feature>
<evidence type="ECO:0000259" key="18">
    <source>
        <dbReference type="PROSITE" id="PS50271"/>
    </source>
</evidence>
<dbReference type="Gene3D" id="1.10.8.10">
    <property type="entry name" value="DNA helicase RuvA subunit, C-terminal domain"/>
    <property type="match status" value="2"/>
</dbReference>
<dbReference type="PROSITE" id="PS50235">
    <property type="entry name" value="USP_3"/>
    <property type="match status" value="1"/>
</dbReference>
<evidence type="ECO:0000256" key="7">
    <source>
        <dbReference type="ARBA" id="ARBA00022786"/>
    </source>
</evidence>
<dbReference type="EMBL" id="JBJJXI010000101">
    <property type="protein sequence ID" value="KAL3392954.1"/>
    <property type="molecule type" value="Genomic_DNA"/>
</dbReference>
<keyword evidence="4 11" id="KW-0479">Metal-binding</keyword>
<dbReference type="CDD" id="cd02658">
    <property type="entry name" value="Peptidase_C19B"/>
    <property type="match status" value="1"/>
</dbReference>
<evidence type="ECO:0000256" key="1">
    <source>
        <dbReference type="ARBA" id="ARBA00000707"/>
    </source>
</evidence>
<dbReference type="Gene3D" id="3.30.40.10">
    <property type="entry name" value="Zinc/RING finger domain, C3HC4 (zinc finger)"/>
    <property type="match status" value="2"/>
</dbReference>
<dbReference type="AlphaFoldDB" id="A0ABD2WJM9"/>
<dbReference type="Pfam" id="PF02148">
    <property type="entry name" value="zf-UBP"/>
    <property type="match status" value="1"/>
</dbReference>
<dbReference type="PROSITE" id="PS00972">
    <property type="entry name" value="USP_1"/>
    <property type="match status" value="1"/>
</dbReference>
<dbReference type="GO" id="GO:0004843">
    <property type="term" value="F:cysteine-type deubiquitinase activity"/>
    <property type="evidence" value="ECO:0007669"/>
    <property type="project" value="UniProtKB-UniRule"/>
</dbReference>
<evidence type="ECO:0000256" key="13">
    <source>
        <dbReference type="PIRSR" id="PIRSR016308-3"/>
    </source>
</evidence>
<evidence type="ECO:0000259" key="16">
    <source>
        <dbReference type="PROSITE" id="PS50030"/>
    </source>
</evidence>
<evidence type="ECO:0000256" key="11">
    <source>
        <dbReference type="PIRNR" id="PIRNR016308"/>
    </source>
</evidence>
<dbReference type="PANTHER" id="PTHR21646:SF10">
    <property type="entry name" value="UBIQUITIN CARBOXYL-TERMINAL HYDROLASE 14"/>
    <property type="match status" value="1"/>
</dbReference>
<dbReference type="InterPro" id="IPR001607">
    <property type="entry name" value="Znf_UBP"/>
</dbReference>
<protein>
    <recommendedName>
        <fullName evidence="11 15">Ubiquitin carboxyl-terminal hydrolase</fullName>
        <ecNumber evidence="11 15">3.4.19.12</ecNumber>
    </recommendedName>
</protein>
<dbReference type="PIRSF" id="PIRSF016308">
    <property type="entry name" value="UBP"/>
    <property type="match status" value="1"/>
</dbReference>
<feature type="binding site" evidence="13">
    <location>
        <position position="190"/>
    </location>
    <ligand>
        <name>Zn(2+)</name>
        <dbReference type="ChEBI" id="CHEBI:29105"/>
    </ligand>
</feature>
<dbReference type="Gene3D" id="3.90.70.10">
    <property type="entry name" value="Cysteine proteinases"/>
    <property type="match status" value="1"/>
</dbReference>
<keyword evidence="8 11" id="KW-0378">Hydrolase</keyword>
<proteinExistence type="inferred from homology"/>
<keyword evidence="5" id="KW-0677">Repeat</keyword>
<dbReference type="PANTHER" id="PTHR21646">
    <property type="entry name" value="UBIQUITIN CARBOXYL-TERMINAL HYDROLASE"/>
    <property type="match status" value="1"/>
</dbReference>
<dbReference type="Pfam" id="PF00627">
    <property type="entry name" value="UBA"/>
    <property type="match status" value="2"/>
</dbReference>
<dbReference type="InterPro" id="IPR028889">
    <property type="entry name" value="USP"/>
</dbReference>
<dbReference type="SMART" id="SM00290">
    <property type="entry name" value="ZnF_UBP"/>
    <property type="match status" value="1"/>
</dbReference>
<name>A0ABD2WJM9_9HYME</name>
<dbReference type="InterPro" id="IPR015940">
    <property type="entry name" value="UBA"/>
</dbReference>
<dbReference type="Pfam" id="PF17807">
    <property type="entry name" value="zf-UBP_var"/>
    <property type="match status" value="1"/>
</dbReference>
<dbReference type="SUPFAM" id="SSF54001">
    <property type="entry name" value="Cysteine proteinases"/>
    <property type="match status" value="1"/>
</dbReference>
<reference evidence="19 20" key="1">
    <citation type="journal article" date="2024" name="bioRxiv">
        <title>A reference genome for Trichogramma kaykai: A tiny desert-dwelling parasitoid wasp with competing sex-ratio distorters.</title>
        <authorList>
            <person name="Culotta J."/>
            <person name="Lindsey A.R."/>
        </authorList>
    </citation>
    <scope>NUCLEOTIDE SEQUENCE [LARGE SCALE GENOMIC DNA]</scope>
    <source>
        <strain evidence="19 20">KSX58</strain>
    </source>
</reference>
<feature type="active site" description="Nucleophile" evidence="12">
    <location>
        <position position="328"/>
    </location>
</feature>
<dbReference type="SMART" id="SM00165">
    <property type="entry name" value="UBA"/>
    <property type="match status" value="2"/>
</dbReference>
<comment type="similarity">
    <text evidence="2 11 15">Belongs to the peptidase C19 family.</text>
</comment>
<keyword evidence="10 11" id="KW-0862">Zinc</keyword>
<evidence type="ECO:0000256" key="14">
    <source>
        <dbReference type="PROSITE-ProRule" id="PRU00502"/>
    </source>
</evidence>
<dbReference type="GO" id="GO:0006508">
    <property type="term" value="P:proteolysis"/>
    <property type="evidence" value="ECO:0007669"/>
    <property type="project" value="UniProtKB-KW"/>
</dbReference>
<evidence type="ECO:0000313" key="20">
    <source>
        <dbReference type="Proteomes" id="UP001627154"/>
    </source>
</evidence>
<feature type="binding site" evidence="13">
    <location>
        <position position="212"/>
    </location>
    <ligand>
        <name>Zn(2+)</name>
        <dbReference type="ChEBI" id="CHEBI:29105"/>
    </ligand>
</feature>
<evidence type="ECO:0000256" key="5">
    <source>
        <dbReference type="ARBA" id="ARBA00022737"/>
    </source>
</evidence>
<evidence type="ECO:0000256" key="6">
    <source>
        <dbReference type="ARBA" id="ARBA00022771"/>
    </source>
</evidence>
<feature type="active site" description="Proton acceptor" evidence="12">
    <location>
        <position position="745"/>
    </location>
</feature>
<dbReference type="InterPro" id="IPR009060">
    <property type="entry name" value="UBA-like_sf"/>
</dbReference>
<dbReference type="InterPro" id="IPR041432">
    <property type="entry name" value="UBP13_Znf-UBP_var"/>
</dbReference>
<sequence length="789" mass="90002">MEELTNSLHKLKQPNPNDKVYKDECIFSFENPESPDGLFICLTTFKGFSKDFLKLYTSKTGNNVFLNIKRFKHPIEKQSDGPESKVTRLAIGVADGFNPDSPQFRYEEKYEIVVVTDMKIHTFPYPHDIEKLPKVVQVCVEGILKAESAFRVAEKEALSTWDGEARITTKHTNLLQLNNGKKIPPSGWKCENINCDLTNNLWLNLTDGSILCGRKFYDGTGGNDHAVEHYKNTNYPLAVKLGTISRDGKADVYSYDEDDMVEDPNLAVHLAHWGINITQMEKTEKSMVELELDLNQKFGEWIAQQEQTNQLSPCNANHAGLINLGSSCYLNSVMQMIFAIPNFVELYFAQSQNIFQNYFDRAPEDFNIQMGKLASGLLSGKYPEGIAPRTFRTFIGKGHPEFSTNRQQDAQEFILHLINMLNRNVIDDKNLADYFKYQIEERYQCSSGKVKYQHRPEYLLPLPIPMDAVINKKEVEEYEAIKKSQGKNTINQNPVRAKIELESCLEKFAASESVEQFYSSALQDKTTASKTTRLASFPPYLLIHLKKFTMEEDWTCVKLDVAIDMPEVLDLEHLRGNGLQEGEELLPEASQAPAPVYDQILLGQLAEMGFPVEACKRALYFTENRGLEPATQWLMEHISDSDFSDTFVPPGIDAKKESVTFTPIQEHVEMLMNMGFTKEQAAKALKETNNILERAADWAFSHINELDSMGMEVEIPAEPKFKTGKGLYKLMGFITHMGTSTMVGHYVCYLLENKKWILYNDEKVFVAEKPAKELGYIYLYKRMDDFDTE</sequence>
<dbReference type="InterPro" id="IPR018200">
    <property type="entry name" value="USP_CS"/>
</dbReference>
<comment type="catalytic activity">
    <reaction evidence="1 11 15">
        <text>Thiol-dependent hydrolysis of ester, thioester, amide, peptide and isopeptide bonds formed by the C-terminal Gly of ubiquitin (a 76-residue protein attached to proteins as an intracellular targeting signal).</text>
        <dbReference type="EC" id="3.4.19.12"/>
    </reaction>
</comment>
<dbReference type="InterPro" id="IPR016652">
    <property type="entry name" value="Ubiquitinyl_hydrolase"/>
</dbReference>
<dbReference type="Proteomes" id="UP001627154">
    <property type="component" value="Unassembled WGS sequence"/>
</dbReference>
<evidence type="ECO:0000256" key="8">
    <source>
        <dbReference type="ARBA" id="ARBA00022801"/>
    </source>
</evidence>
<keyword evidence="3 11" id="KW-0645">Protease</keyword>
<feature type="domain" description="UBA" evidence="16">
    <location>
        <begin position="663"/>
        <end position="702"/>
    </location>
</feature>
<dbReference type="InterPro" id="IPR038765">
    <property type="entry name" value="Papain-like_cys_pep_sf"/>
</dbReference>
<dbReference type="CDD" id="cd14294">
    <property type="entry name" value="UBA1_UBP5_like"/>
    <property type="match status" value="1"/>
</dbReference>
<evidence type="ECO:0000256" key="12">
    <source>
        <dbReference type="PIRSR" id="PIRSR016308-1"/>
    </source>
</evidence>
<dbReference type="CDD" id="cd14386">
    <property type="entry name" value="UBA2_UBP5"/>
    <property type="match status" value="1"/>
</dbReference>
<dbReference type="Pfam" id="PF00443">
    <property type="entry name" value="UCH"/>
    <property type="match status" value="1"/>
</dbReference>
<keyword evidence="6 14" id="KW-0863">Zinc-finger</keyword>
<gene>
    <name evidence="19" type="ORF">TKK_012647</name>
</gene>
<feature type="domain" description="UBA" evidence="16">
    <location>
        <begin position="595"/>
        <end position="637"/>
    </location>
</feature>
<dbReference type="FunFam" id="3.30.40.10:FF:000026">
    <property type="entry name" value="Ubiquitin carboxyl-terminal hydrolase"/>
    <property type="match status" value="1"/>
</dbReference>
<feature type="binding site" evidence="13">
    <location>
        <position position="225"/>
    </location>
    <ligand>
        <name>Zn(2+)</name>
        <dbReference type="ChEBI" id="CHEBI:29105"/>
    </ligand>
</feature>
<feature type="binding site" evidence="13">
    <location>
        <position position="195"/>
    </location>
    <ligand>
        <name>Zn(2+)</name>
        <dbReference type="ChEBI" id="CHEBI:29105"/>
    </ligand>
</feature>
<evidence type="ECO:0000313" key="19">
    <source>
        <dbReference type="EMBL" id="KAL3392954.1"/>
    </source>
</evidence>
<dbReference type="GO" id="GO:0008270">
    <property type="term" value="F:zinc ion binding"/>
    <property type="evidence" value="ECO:0007669"/>
    <property type="project" value="UniProtKB-UniRule"/>
</dbReference>
<evidence type="ECO:0000256" key="4">
    <source>
        <dbReference type="ARBA" id="ARBA00022723"/>
    </source>
</evidence>
<evidence type="ECO:0000256" key="10">
    <source>
        <dbReference type="ARBA" id="ARBA00022833"/>
    </source>
</evidence>
<dbReference type="SUPFAM" id="SSF57850">
    <property type="entry name" value="RING/U-box"/>
    <property type="match status" value="1"/>
</dbReference>
<dbReference type="InterPro" id="IPR050185">
    <property type="entry name" value="Ub_carboxyl-term_hydrolase"/>
</dbReference>
<dbReference type="InterPro" id="IPR001394">
    <property type="entry name" value="Peptidase_C19_UCH"/>
</dbReference>
<evidence type="ECO:0000256" key="2">
    <source>
        <dbReference type="ARBA" id="ARBA00009085"/>
    </source>
</evidence>
<dbReference type="PROSITE" id="PS00973">
    <property type="entry name" value="USP_2"/>
    <property type="match status" value="1"/>
</dbReference>
<feature type="domain" description="USP" evidence="17">
    <location>
        <begin position="319"/>
        <end position="783"/>
    </location>
</feature>
<dbReference type="EC" id="3.4.19.12" evidence="11 15"/>
<organism evidence="19 20">
    <name type="scientific">Trichogramma kaykai</name>
    <dbReference type="NCBI Taxonomy" id="54128"/>
    <lineage>
        <taxon>Eukaryota</taxon>
        <taxon>Metazoa</taxon>
        <taxon>Ecdysozoa</taxon>
        <taxon>Arthropoda</taxon>
        <taxon>Hexapoda</taxon>
        <taxon>Insecta</taxon>
        <taxon>Pterygota</taxon>
        <taxon>Neoptera</taxon>
        <taxon>Endopterygota</taxon>
        <taxon>Hymenoptera</taxon>
        <taxon>Apocrita</taxon>
        <taxon>Proctotrupomorpha</taxon>
        <taxon>Chalcidoidea</taxon>
        <taxon>Trichogrammatidae</taxon>
        <taxon>Trichogramma</taxon>
    </lineage>
</organism>
<keyword evidence="7 11" id="KW-0833">Ubl conjugation pathway</keyword>